<keyword evidence="3" id="KW-1185">Reference proteome</keyword>
<dbReference type="SUPFAM" id="SSF103647">
    <property type="entry name" value="TSP type-3 repeat"/>
    <property type="match status" value="1"/>
</dbReference>
<dbReference type="Proteomes" id="UP001297092">
    <property type="component" value="Unassembled WGS sequence"/>
</dbReference>
<gene>
    <name evidence="2" type="ORF">KIV10_11385</name>
</gene>
<evidence type="ECO:0000313" key="2">
    <source>
        <dbReference type="EMBL" id="MBT0608786.1"/>
    </source>
</evidence>
<feature type="region of interest" description="Disordered" evidence="1">
    <location>
        <begin position="216"/>
        <end position="235"/>
    </location>
</feature>
<comment type="caution">
    <text evidence="2">The sequence shown here is derived from an EMBL/GenBank/DDBJ whole genome shotgun (WGS) entry which is preliminary data.</text>
</comment>
<dbReference type="InterPro" id="IPR028974">
    <property type="entry name" value="TSP_type-3_rpt"/>
</dbReference>
<feature type="compositionally biased region" description="Acidic residues" evidence="1">
    <location>
        <begin position="172"/>
        <end position="181"/>
    </location>
</feature>
<dbReference type="EMBL" id="JAHCTB010000004">
    <property type="protein sequence ID" value="MBT0608786.1"/>
    <property type="molecule type" value="Genomic_DNA"/>
</dbReference>
<reference evidence="2 3" key="1">
    <citation type="submission" date="2021-05" db="EMBL/GenBank/DDBJ databases">
        <title>Aequorivita echinoideorum JCM 30378 genome.</title>
        <authorList>
            <person name="Zhang H."/>
            <person name="Li C."/>
        </authorList>
    </citation>
    <scope>NUCLEOTIDE SEQUENCE [LARGE SCALE GENOMIC DNA]</scope>
    <source>
        <strain evidence="2 3">JCM30378</strain>
    </source>
</reference>
<evidence type="ECO:0000313" key="3">
    <source>
        <dbReference type="Proteomes" id="UP001297092"/>
    </source>
</evidence>
<proteinExistence type="predicted"/>
<dbReference type="Gene3D" id="4.10.1080.10">
    <property type="entry name" value="TSP type-3 repeat"/>
    <property type="match status" value="1"/>
</dbReference>
<name>A0ABS5S6F8_9FLAO</name>
<dbReference type="PROSITE" id="PS51257">
    <property type="entry name" value="PROKAR_LIPOPROTEIN"/>
    <property type="match status" value="1"/>
</dbReference>
<protein>
    <submittedName>
        <fullName evidence="2">Uncharacterized protein</fullName>
    </submittedName>
</protein>
<accession>A0ABS5S6F8</accession>
<evidence type="ECO:0000256" key="1">
    <source>
        <dbReference type="SAM" id="MobiDB-lite"/>
    </source>
</evidence>
<organism evidence="2 3">
    <name type="scientific">Aequorivita echinoideorum</name>
    <dbReference type="NCBI Taxonomy" id="1549647"/>
    <lineage>
        <taxon>Bacteria</taxon>
        <taxon>Pseudomonadati</taxon>
        <taxon>Bacteroidota</taxon>
        <taxon>Flavobacteriia</taxon>
        <taxon>Flavobacteriales</taxon>
        <taxon>Flavobacteriaceae</taxon>
        <taxon>Aequorivita</taxon>
    </lineage>
</organism>
<dbReference type="RefSeq" id="WP_214113759.1">
    <property type="nucleotide sequence ID" value="NZ_JAHCTB010000004.1"/>
</dbReference>
<sequence>MKQFLALIFAAFLVQSCDDGDIIVTSFDFSDENLEICGEVGNYVFFKINDDLQESISLKLGATDSIFNTQDEIQIFNLDGATNFVNYRTYNATIANDYFCSSVPPTSPGILTDYRSISGSVEITVTFEYDDNDGIPAEFEMPETLDTDGDGIPNYYDFDDDGDNVPTAFELNNEDDTDDDPNTNPLDTDADGTPDYLDMDDDGDEVLTINEEPISADLNPRNDIENGSEIPNYLREDRSGSVDTTQYIEHTYTVRKTIRVTLKNLVLVNGEESLTIETLELGTIENIAFPDVNITPTF</sequence>
<feature type="region of interest" description="Disordered" evidence="1">
    <location>
        <begin position="158"/>
        <end position="193"/>
    </location>
</feature>